<keyword evidence="3" id="KW-1185">Reference proteome</keyword>
<proteinExistence type="predicted"/>
<feature type="region of interest" description="Disordered" evidence="1">
    <location>
        <begin position="1"/>
        <end position="29"/>
    </location>
</feature>
<comment type="caution">
    <text evidence="2">The sequence shown here is derived from an EMBL/GenBank/DDBJ whole genome shotgun (WGS) entry which is preliminary data.</text>
</comment>
<feature type="compositionally biased region" description="Basic residues" evidence="1">
    <location>
        <begin position="77"/>
        <end position="105"/>
    </location>
</feature>
<dbReference type="AlphaFoldDB" id="A0AAN6YS51"/>
<feature type="compositionally biased region" description="Basic and acidic residues" evidence="1">
    <location>
        <begin position="67"/>
        <end position="76"/>
    </location>
</feature>
<dbReference type="EMBL" id="MU853342">
    <property type="protein sequence ID" value="KAK4112551.1"/>
    <property type="molecule type" value="Genomic_DNA"/>
</dbReference>
<organism evidence="2 3">
    <name type="scientific">Canariomyces notabilis</name>
    <dbReference type="NCBI Taxonomy" id="2074819"/>
    <lineage>
        <taxon>Eukaryota</taxon>
        <taxon>Fungi</taxon>
        <taxon>Dikarya</taxon>
        <taxon>Ascomycota</taxon>
        <taxon>Pezizomycotina</taxon>
        <taxon>Sordariomycetes</taxon>
        <taxon>Sordariomycetidae</taxon>
        <taxon>Sordariales</taxon>
        <taxon>Chaetomiaceae</taxon>
        <taxon>Canariomyces</taxon>
    </lineage>
</organism>
<name>A0AAN6YS51_9PEZI</name>
<evidence type="ECO:0000313" key="2">
    <source>
        <dbReference type="EMBL" id="KAK4112551.1"/>
    </source>
</evidence>
<feature type="region of interest" description="Disordered" evidence="1">
    <location>
        <begin position="48"/>
        <end position="128"/>
    </location>
</feature>
<feature type="compositionally biased region" description="Low complexity" evidence="1">
    <location>
        <begin position="106"/>
        <end position="121"/>
    </location>
</feature>
<accession>A0AAN6YS51</accession>
<dbReference type="Proteomes" id="UP001302812">
    <property type="component" value="Unassembled WGS sequence"/>
</dbReference>
<dbReference type="GeneID" id="89939314"/>
<reference evidence="2" key="1">
    <citation type="journal article" date="2023" name="Mol. Phylogenet. Evol.">
        <title>Genome-scale phylogeny and comparative genomics of the fungal order Sordariales.</title>
        <authorList>
            <person name="Hensen N."/>
            <person name="Bonometti L."/>
            <person name="Westerberg I."/>
            <person name="Brannstrom I.O."/>
            <person name="Guillou S."/>
            <person name="Cros-Aarteil S."/>
            <person name="Calhoun S."/>
            <person name="Haridas S."/>
            <person name="Kuo A."/>
            <person name="Mondo S."/>
            <person name="Pangilinan J."/>
            <person name="Riley R."/>
            <person name="LaButti K."/>
            <person name="Andreopoulos B."/>
            <person name="Lipzen A."/>
            <person name="Chen C."/>
            <person name="Yan M."/>
            <person name="Daum C."/>
            <person name="Ng V."/>
            <person name="Clum A."/>
            <person name="Steindorff A."/>
            <person name="Ohm R.A."/>
            <person name="Martin F."/>
            <person name="Silar P."/>
            <person name="Natvig D.O."/>
            <person name="Lalanne C."/>
            <person name="Gautier V."/>
            <person name="Ament-Velasquez S.L."/>
            <person name="Kruys A."/>
            <person name="Hutchinson M.I."/>
            <person name="Powell A.J."/>
            <person name="Barry K."/>
            <person name="Miller A.N."/>
            <person name="Grigoriev I.V."/>
            <person name="Debuchy R."/>
            <person name="Gladieux P."/>
            <person name="Hiltunen Thoren M."/>
            <person name="Johannesson H."/>
        </authorList>
    </citation>
    <scope>NUCLEOTIDE SEQUENCE</scope>
    <source>
        <strain evidence="2">CBS 508.74</strain>
    </source>
</reference>
<evidence type="ECO:0000313" key="3">
    <source>
        <dbReference type="Proteomes" id="UP001302812"/>
    </source>
</evidence>
<sequence length="209" mass="23275">MSDHRRGRRHSRYDQGYPYYDYDYERPPRHRSLGRQALDKLGDAMGSLALDDNRTHDRGHRSITRYRSPEGYDRHPRDHYHHGHHHARRRHHSSSPTRHSRRSRRGGTASSSSTARPASSRSRSRLDRGLKAAVDAAAIEAIRLRNEPGRWSGAKGGRVATAAISAGVIGTAAEKRKQDTGKGTVGTLGSAVGGLVVNRLLNGPRDQLR</sequence>
<evidence type="ECO:0000256" key="1">
    <source>
        <dbReference type="SAM" id="MobiDB-lite"/>
    </source>
</evidence>
<protein>
    <submittedName>
        <fullName evidence="2">Uncharacterized protein</fullName>
    </submittedName>
</protein>
<feature type="compositionally biased region" description="Basic residues" evidence="1">
    <location>
        <begin position="1"/>
        <end position="11"/>
    </location>
</feature>
<gene>
    <name evidence="2" type="ORF">N656DRAFT_779428</name>
</gene>
<reference evidence="2" key="2">
    <citation type="submission" date="2023-05" db="EMBL/GenBank/DDBJ databases">
        <authorList>
            <consortium name="Lawrence Berkeley National Laboratory"/>
            <person name="Steindorff A."/>
            <person name="Hensen N."/>
            <person name="Bonometti L."/>
            <person name="Westerberg I."/>
            <person name="Brannstrom I.O."/>
            <person name="Guillou S."/>
            <person name="Cros-Aarteil S."/>
            <person name="Calhoun S."/>
            <person name="Haridas S."/>
            <person name="Kuo A."/>
            <person name="Mondo S."/>
            <person name="Pangilinan J."/>
            <person name="Riley R."/>
            <person name="Labutti K."/>
            <person name="Andreopoulos B."/>
            <person name="Lipzen A."/>
            <person name="Chen C."/>
            <person name="Yanf M."/>
            <person name="Daum C."/>
            <person name="Ng V."/>
            <person name="Clum A."/>
            <person name="Ohm R."/>
            <person name="Martin F."/>
            <person name="Silar P."/>
            <person name="Natvig D."/>
            <person name="Lalanne C."/>
            <person name="Gautier V."/>
            <person name="Ament-Velasquez S.L."/>
            <person name="Kruys A."/>
            <person name="Hutchinson M.I."/>
            <person name="Powell A.J."/>
            <person name="Barry K."/>
            <person name="Miller A.N."/>
            <person name="Grigoriev I.V."/>
            <person name="Debuchy R."/>
            <person name="Gladieux P."/>
            <person name="Thoren M.H."/>
            <person name="Johannesson H."/>
        </authorList>
    </citation>
    <scope>NUCLEOTIDE SEQUENCE</scope>
    <source>
        <strain evidence="2">CBS 508.74</strain>
    </source>
</reference>
<dbReference type="RefSeq" id="XP_064670121.1">
    <property type="nucleotide sequence ID" value="XM_064815189.1"/>
</dbReference>